<dbReference type="RefSeq" id="WP_015161413.1">
    <property type="nucleotide sequence ID" value="NC_019697.1"/>
</dbReference>
<evidence type="ECO:0000259" key="2">
    <source>
        <dbReference type="Pfam" id="PF13559"/>
    </source>
</evidence>
<dbReference type="OrthoDB" id="462387at2"/>
<keyword evidence="1" id="KW-1133">Transmembrane helix</keyword>
<proteinExistence type="predicted"/>
<protein>
    <recommendedName>
        <fullName evidence="2">Protein-glutamine gamma-glutamyltransferase-like C-terminal domain-containing protein</fullName>
    </recommendedName>
</protein>
<dbReference type="Proteomes" id="UP000010366">
    <property type="component" value="Chromosome"/>
</dbReference>
<accession>K9UJQ5</accession>
<keyword evidence="1" id="KW-0812">Transmembrane</keyword>
<reference evidence="3 4" key="1">
    <citation type="submission" date="2012-05" db="EMBL/GenBank/DDBJ databases">
        <title>Finished chromosome of genome of Chamaesiphon sp. PCC 6605.</title>
        <authorList>
            <consortium name="US DOE Joint Genome Institute"/>
            <person name="Gugger M."/>
            <person name="Coursin T."/>
            <person name="Rippka R."/>
            <person name="Tandeau De Marsac N."/>
            <person name="Huntemann M."/>
            <person name="Wei C.-L."/>
            <person name="Han J."/>
            <person name="Detter J.C."/>
            <person name="Han C."/>
            <person name="Tapia R."/>
            <person name="Chen A."/>
            <person name="Kyrpides N."/>
            <person name="Mavromatis K."/>
            <person name="Markowitz V."/>
            <person name="Szeto E."/>
            <person name="Ivanova N."/>
            <person name="Pagani I."/>
            <person name="Pati A."/>
            <person name="Goodwin L."/>
            <person name="Nordberg H.P."/>
            <person name="Cantor M.N."/>
            <person name="Hua S.X."/>
            <person name="Woyke T."/>
            <person name="Kerfeld C.A."/>
        </authorList>
    </citation>
    <scope>NUCLEOTIDE SEQUENCE [LARGE SCALE GENOMIC DNA]</scope>
    <source>
        <strain evidence="4">ATCC 27169 / PCC 6605</strain>
    </source>
</reference>
<sequence>MMDEIQCVANQRSYHKYMSTAAEKTSWRWQLEQLQQQLGEWIEVKLRSDDRDLNLDIFPPWLGPLLVQIVWLILAGLVIWIGYRIIYPYWQNWLQQQKDRSNSTLDRSPAKVYTVAELLAQSQQFQQDGDYTQASRWLYLALLQRLNDAKLIPHQFSRTDREYLQLLSAVPVANVGEVLVLLHEQLHFGDRQVSSADFDRCQQAYRQVENQLIVDSLELGVGCL</sequence>
<evidence type="ECO:0000313" key="3">
    <source>
        <dbReference type="EMBL" id="AFY95307.1"/>
    </source>
</evidence>
<keyword evidence="1" id="KW-0472">Membrane</keyword>
<dbReference type="InterPro" id="IPR025403">
    <property type="entry name" value="TgpA-like_C"/>
</dbReference>
<dbReference type="AlphaFoldDB" id="K9UJQ5"/>
<feature type="domain" description="Protein-glutamine gamma-glutamyltransferase-like C-terminal" evidence="2">
    <location>
        <begin position="138"/>
        <end position="206"/>
    </location>
</feature>
<evidence type="ECO:0000313" key="4">
    <source>
        <dbReference type="Proteomes" id="UP000010366"/>
    </source>
</evidence>
<dbReference type="EMBL" id="CP003600">
    <property type="protein sequence ID" value="AFY95307.1"/>
    <property type="molecule type" value="Genomic_DNA"/>
</dbReference>
<keyword evidence="4" id="KW-1185">Reference proteome</keyword>
<dbReference type="KEGG" id="cmp:Cha6605_4371"/>
<feature type="transmembrane region" description="Helical" evidence="1">
    <location>
        <begin position="61"/>
        <end position="83"/>
    </location>
</feature>
<dbReference type="Pfam" id="PF13559">
    <property type="entry name" value="DUF4129"/>
    <property type="match status" value="1"/>
</dbReference>
<gene>
    <name evidence="3" type="ORF">Cha6605_4371</name>
</gene>
<name>K9UJQ5_CHAP6</name>
<dbReference type="STRING" id="1173020.Cha6605_4371"/>
<organism evidence="3 4">
    <name type="scientific">Chamaesiphon minutus (strain ATCC 27169 / PCC 6605)</name>
    <dbReference type="NCBI Taxonomy" id="1173020"/>
    <lineage>
        <taxon>Bacteria</taxon>
        <taxon>Bacillati</taxon>
        <taxon>Cyanobacteriota</taxon>
        <taxon>Cyanophyceae</taxon>
        <taxon>Gomontiellales</taxon>
        <taxon>Chamaesiphonaceae</taxon>
        <taxon>Chamaesiphon</taxon>
    </lineage>
</organism>
<dbReference type="HOGENOM" id="CLU_1376049_0_0_3"/>
<dbReference type="eggNOG" id="ENOG50313K8">
    <property type="taxonomic scope" value="Bacteria"/>
</dbReference>
<evidence type="ECO:0000256" key="1">
    <source>
        <dbReference type="SAM" id="Phobius"/>
    </source>
</evidence>